<organism evidence="2 3">
    <name type="scientific">Trichoderma lentiforme</name>
    <dbReference type="NCBI Taxonomy" id="1567552"/>
    <lineage>
        <taxon>Eukaryota</taxon>
        <taxon>Fungi</taxon>
        <taxon>Dikarya</taxon>
        <taxon>Ascomycota</taxon>
        <taxon>Pezizomycotina</taxon>
        <taxon>Sordariomycetes</taxon>
        <taxon>Hypocreomycetidae</taxon>
        <taxon>Hypocreales</taxon>
        <taxon>Hypocreaceae</taxon>
        <taxon>Trichoderma</taxon>
    </lineage>
</organism>
<dbReference type="EMBL" id="QLNT01000026">
    <property type="protein sequence ID" value="KAF3058803.1"/>
    <property type="molecule type" value="Genomic_DNA"/>
</dbReference>
<gene>
    <name evidence="2" type="ORF">CFAM422_011970</name>
</gene>
<evidence type="ECO:0000313" key="2">
    <source>
        <dbReference type="EMBL" id="KAF3058803.1"/>
    </source>
</evidence>
<feature type="compositionally biased region" description="Low complexity" evidence="1">
    <location>
        <begin position="72"/>
        <end position="81"/>
    </location>
</feature>
<protein>
    <submittedName>
        <fullName evidence="2">Uncharacterized protein</fullName>
    </submittedName>
</protein>
<feature type="region of interest" description="Disordered" evidence="1">
    <location>
        <begin position="1"/>
        <end position="41"/>
    </location>
</feature>
<dbReference type="Proteomes" id="UP000801864">
    <property type="component" value="Unassembled WGS sequence"/>
</dbReference>
<sequence>MMGCITHASHTSQGQGQDKDKDKDARIADAGSPKMPMPACVPNPIVWPAIRKRGGTTACKGKIDQSREVQDQVRQGQVRQQKWPFGSWEGSHRAQGHGAPLKRAGGAVESALDGSGQIGPLKAPRLEGKSLDSAVRGGGVPPSAKRR</sequence>
<reference evidence="2 3" key="1">
    <citation type="submission" date="2018-06" db="EMBL/GenBank/DDBJ databases">
        <title>Genome analysis of cellulolytic fungus Trichoderma lentiforme CFAM-422.</title>
        <authorList>
            <person name="Steindorff A.S."/>
            <person name="Formighieri E.F."/>
            <person name="Midorikawa G.E.O."/>
            <person name="Tamietti M.S."/>
            <person name="Ramos E.Z."/>
            <person name="Silva A.S."/>
            <person name="Bon E.P.S."/>
            <person name="Mendes T.D."/>
            <person name="Damaso M.C.T."/>
            <person name="Favaro L.C.L."/>
        </authorList>
    </citation>
    <scope>NUCLEOTIDE SEQUENCE [LARGE SCALE GENOMIC DNA]</scope>
    <source>
        <strain evidence="2 3">CFAM-422</strain>
    </source>
</reference>
<keyword evidence="3" id="KW-1185">Reference proteome</keyword>
<proteinExistence type="predicted"/>
<evidence type="ECO:0000256" key="1">
    <source>
        <dbReference type="SAM" id="MobiDB-lite"/>
    </source>
</evidence>
<comment type="caution">
    <text evidence="2">The sequence shown here is derived from an EMBL/GenBank/DDBJ whole genome shotgun (WGS) entry which is preliminary data.</text>
</comment>
<name>A0A9P5C6W0_9HYPO</name>
<feature type="region of interest" description="Disordered" evidence="1">
    <location>
        <begin position="64"/>
        <end position="147"/>
    </location>
</feature>
<dbReference type="AlphaFoldDB" id="A0A9P5C6W0"/>
<feature type="compositionally biased region" description="Basic and acidic residues" evidence="1">
    <location>
        <begin position="17"/>
        <end position="27"/>
    </location>
</feature>
<evidence type="ECO:0000313" key="3">
    <source>
        <dbReference type="Proteomes" id="UP000801864"/>
    </source>
</evidence>
<accession>A0A9P5C6W0</accession>